<dbReference type="RefSeq" id="WP_377599688.1">
    <property type="nucleotide sequence ID" value="NZ_JBHUME010000002.1"/>
</dbReference>
<name>A0ABW5PAU0_9BACL</name>
<dbReference type="Proteomes" id="UP001597541">
    <property type="component" value="Unassembled WGS sequence"/>
</dbReference>
<keyword evidence="4" id="KW-1185">Reference proteome</keyword>
<proteinExistence type="predicted"/>
<evidence type="ECO:0000313" key="3">
    <source>
        <dbReference type="EMBL" id="MFD2611247.1"/>
    </source>
</evidence>
<dbReference type="Pfam" id="PF13037">
    <property type="entry name" value="DUF3898"/>
    <property type="match status" value="1"/>
</dbReference>
<evidence type="ECO:0000313" key="4">
    <source>
        <dbReference type="Proteomes" id="UP001597541"/>
    </source>
</evidence>
<dbReference type="InterPro" id="IPR025006">
    <property type="entry name" value="DUF3900"/>
</dbReference>
<dbReference type="Pfam" id="PF13039">
    <property type="entry name" value="DUF3900"/>
    <property type="match status" value="1"/>
</dbReference>
<dbReference type="EMBL" id="JBHUME010000002">
    <property type="protein sequence ID" value="MFD2611247.1"/>
    <property type="molecule type" value="Genomic_DNA"/>
</dbReference>
<reference evidence="4" key="1">
    <citation type="journal article" date="2019" name="Int. J. Syst. Evol. Microbiol.">
        <title>The Global Catalogue of Microorganisms (GCM) 10K type strain sequencing project: providing services to taxonomists for standard genome sequencing and annotation.</title>
        <authorList>
            <consortium name="The Broad Institute Genomics Platform"/>
            <consortium name="The Broad Institute Genome Sequencing Center for Infectious Disease"/>
            <person name="Wu L."/>
            <person name="Ma J."/>
        </authorList>
    </citation>
    <scope>NUCLEOTIDE SEQUENCE [LARGE SCALE GENOMIC DNA]</scope>
    <source>
        <strain evidence="4">KCTC 3950</strain>
    </source>
</reference>
<gene>
    <name evidence="3" type="ORF">ACFSUF_02295</name>
</gene>
<feature type="domain" description="DUF3898" evidence="2">
    <location>
        <begin position="263"/>
        <end position="352"/>
    </location>
</feature>
<protein>
    <submittedName>
        <fullName evidence="3">DUF3900 domain-containing protein</fullName>
    </submittedName>
</protein>
<comment type="caution">
    <text evidence="3">The sequence shown here is derived from an EMBL/GenBank/DDBJ whole genome shotgun (WGS) entry which is preliminary data.</text>
</comment>
<evidence type="ECO:0000259" key="2">
    <source>
        <dbReference type="Pfam" id="PF13037"/>
    </source>
</evidence>
<dbReference type="InterPro" id="IPR025012">
    <property type="entry name" value="DUF3898"/>
</dbReference>
<feature type="region of interest" description="Disordered" evidence="1">
    <location>
        <begin position="350"/>
        <end position="373"/>
    </location>
</feature>
<organism evidence="3 4">
    <name type="scientific">Paenibacillus gansuensis</name>
    <dbReference type="NCBI Taxonomy" id="306542"/>
    <lineage>
        <taxon>Bacteria</taxon>
        <taxon>Bacillati</taxon>
        <taxon>Bacillota</taxon>
        <taxon>Bacilli</taxon>
        <taxon>Bacillales</taxon>
        <taxon>Paenibacillaceae</taxon>
        <taxon>Paenibacillus</taxon>
    </lineage>
</organism>
<sequence>MNYTVQYLSFFVIQADGSAAGGKDYKHFRTLDEGDYMTSDIRQFLDGEFARISKRKVDKNPDTENAPTKIGRFIVEPGHELSSNPNYNLFQRLRHADSAEDFQEQCDDLVRVYMDTSAVRGGALIVASARLREYFDEPFIFVLKCDFEPKVVRIADERSLIAAVDMAITAKNMKSIQYPFLIEEGMIDDYELKIHQASHARYFEDFLKFVTYEKSMPEIVHEQVTTMVKQYIEEKWQDAGADHEERVQEEHSFELWAHSDKRELQERWEHEHVVEAAAQLTVHKEDLELKFKLDHVAVRGLLADYGQRIHIAEENGRYVVLIEGDLFQFDRGVSPVELLKPERLDDVIQRIRERPAPEETAPWSDDSPPWDEE</sequence>
<evidence type="ECO:0000256" key="1">
    <source>
        <dbReference type="SAM" id="MobiDB-lite"/>
    </source>
</evidence>
<accession>A0ABW5PAU0</accession>